<keyword evidence="2" id="KW-1185">Reference proteome</keyword>
<evidence type="ECO:0000313" key="2">
    <source>
        <dbReference type="Proteomes" id="UP000008178"/>
    </source>
</evidence>
<gene>
    <name evidence="1" type="ordered locus">RHOM_15845</name>
</gene>
<dbReference type="EMBL" id="CP003040">
    <property type="protein sequence ID" value="AEN98275.1"/>
    <property type="molecule type" value="Genomic_DNA"/>
</dbReference>
<proteinExistence type="predicted"/>
<dbReference type="RefSeq" id="WP_014081196.1">
    <property type="nucleotide sequence ID" value="NC_015977.1"/>
</dbReference>
<protein>
    <submittedName>
        <fullName evidence="1">Uncharacterized protein</fullName>
    </submittedName>
</protein>
<evidence type="ECO:0000313" key="1">
    <source>
        <dbReference type="EMBL" id="AEN98275.1"/>
    </source>
</evidence>
<dbReference type="Proteomes" id="UP000008178">
    <property type="component" value="Chromosome"/>
</dbReference>
<dbReference type="HOGENOM" id="CLU_184411_1_1_9"/>
<name>G2T5W7_ROSHA</name>
<dbReference type="GeneID" id="93724842"/>
<accession>G2T5W7</accession>
<sequence>MNDEHMQRLYLELTSLENRGITIWLEGAKSSSQDVASQLCVQEESTYMRDYIFDEGVLKEVHFDKIRKDLP</sequence>
<dbReference type="AlphaFoldDB" id="G2T5W7"/>
<dbReference type="KEGG" id="rho:RHOM_15845"/>
<reference evidence="1 2" key="1">
    <citation type="journal article" date="2015" name="Genome Announc.">
        <title>Complete genome sequence of the human gut symbiont Roseburia hominis.</title>
        <authorList>
            <person name="Travis A.J."/>
            <person name="Kelly D."/>
            <person name="Flint H.J."/>
            <person name="Aminov R.I."/>
        </authorList>
    </citation>
    <scope>NUCLEOTIDE SEQUENCE [LARGE SCALE GENOMIC DNA]</scope>
    <source>
        <strain evidence="2">DSM 16839 / JCM 17582 / NCIMB 14029 / A2-183</strain>
    </source>
</reference>
<organism evidence="1 2">
    <name type="scientific">Roseburia hominis (strain DSM 16839 / JCM 17582 / NCIMB 14029 / A2-183)</name>
    <dbReference type="NCBI Taxonomy" id="585394"/>
    <lineage>
        <taxon>Bacteria</taxon>
        <taxon>Bacillati</taxon>
        <taxon>Bacillota</taxon>
        <taxon>Clostridia</taxon>
        <taxon>Lachnospirales</taxon>
        <taxon>Lachnospiraceae</taxon>
        <taxon>Roseburia</taxon>
    </lineage>
</organism>
<dbReference type="STRING" id="585394.RHOM_15845"/>